<dbReference type="InterPro" id="IPR044974">
    <property type="entry name" value="Disease_R_plants"/>
</dbReference>
<keyword evidence="5" id="KW-0433">Leucine-rich repeat</keyword>
<dbReference type="GO" id="GO:0051607">
    <property type="term" value="P:defense response to virus"/>
    <property type="evidence" value="ECO:0007669"/>
    <property type="project" value="UniProtKB-ARBA"/>
</dbReference>
<keyword evidence="9" id="KW-0611">Plant defense</keyword>
<dbReference type="InterPro" id="IPR038005">
    <property type="entry name" value="RX-like_CC"/>
</dbReference>
<evidence type="ECO:0000256" key="3">
    <source>
        <dbReference type="ARBA" id="ARBA00008894"/>
    </source>
</evidence>
<dbReference type="PRINTS" id="PR00364">
    <property type="entry name" value="DISEASERSIST"/>
</dbReference>
<dbReference type="FunFam" id="1.10.10.10:FF:000322">
    <property type="entry name" value="Probable disease resistance protein At1g63360"/>
    <property type="match status" value="1"/>
</dbReference>
<reference evidence="14" key="1">
    <citation type="submission" date="2020-06" db="EMBL/GenBank/DDBJ databases">
        <authorList>
            <person name="Li T."/>
            <person name="Hu X."/>
            <person name="Zhang T."/>
            <person name="Song X."/>
            <person name="Zhang H."/>
            <person name="Dai N."/>
            <person name="Sheng W."/>
            <person name="Hou X."/>
            <person name="Wei L."/>
        </authorList>
    </citation>
    <scope>NUCLEOTIDE SEQUENCE</scope>
    <source>
        <strain evidence="14">3651</strain>
        <tissue evidence="14">Leaf</tissue>
    </source>
</reference>
<sequence>MAYAALVSLTQTLDQILNYHQYCSIPLICEQQLFDSLREKLSFLQAFMEDYGQIGGETVEGLEGRMRDVAYRAEDLIESHVSDHISPQDDRNGVKKGLKQLISAIRKAASSLNSCKRYMDLELQSSEKKEVDLQMLMEEIDSIVEQVMSIRNTSRVEDLQGSYTSAPASSGGAPNDGNKMVGFDEDLLELKARLCGESLNLQIISIVGMGGIGKTTLARNIFNDSLIAYHFHIRVWVTVSQDYHLREVLLALVATLTDQKTVDLSYKTDEELAECVYKSLKGRTYLIVMDDMWSATTWDNVRRFFPDDNNGSRVLITTRLSDVAMYASSSPLHQMGFLDEEWSWNLLRDKVFEQQSCAPELERIGRMIAKSCGGLPLAIAVAAGILRKADRIQHRWQKIARNISLAMATNDNQFSKIFTLSYDHLPCHLKACFLYMGGFPEDYNIPVSKLTKLWVAEGFLKPNGPKSLEELAEEYLEDLVKRNLVLIIKTRSNGKIRFCGLHDLLRDLCIEKARKEEFLHVANSSEVGIRNQRRLSIHFGISNKFVDKCAYASPIRSMLFFRSYVESLSFRRGYKLLRVLDLLEISLLFTPLEITQLFHLRFLAFSGRLSVPPSILKLQNLQTLMIRVYKRERGDSILPLLHEMWEMPQLRHLILSGISSPTPLAAAPSGGQVLENLQTLRVQNFRLTSNAVEMIPNLKKLSLYYYDVFRAAWAEYCLSNLVHLCQLETLSLMFRLADFKVNPFPAFALPTTLQKLTLTDCALPWQDMAVIRSLPNLEVLKLREGSFIGEEWECSEGEFPRLKFLLMEWLSLKYWQVENSHFPCLERLIIKRCWRLVEIPGEIGDIPTLELIEVTIGLGRKSAADSAVLIQEEQRRLGNDVLQVRINSR</sequence>
<feature type="domain" description="NB-ARC" evidence="11">
    <location>
        <begin position="189"/>
        <end position="356"/>
    </location>
</feature>
<evidence type="ECO:0000256" key="8">
    <source>
        <dbReference type="ARBA" id="ARBA00022741"/>
    </source>
</evidence>
<dbReference type="PANTHER" id="PTHR23155">
    <property type="entry name" value="DISEASE RESISTANCE PROTEIN RP"/>
    <property type="match status" value="1"/>
</dbReference>
<evidence type="ECO:0000256" key="1">
    <source>
        <dbReference type="ARBA" id="ARBA00002074"/>
    </source>
</evidence>
<evidence type="ECO:0000313" key="14">
    <source>
        <dbReference type="EMBL" id="KAK4414149.1"/>
    </source>
</evidence>
<evidence type="ECO:0000259" key="11">
    <source>
        <dbReference type="Pfam" id="PF00931"/>
    </source>
</evidence>
<evidence type="ECO:0000256" key="7">
    <source>
        <dbReference type="ARBA" id="ARBA00022737"/>
    </source>
</evidence>
<dbReference type="InterPro" id="IPR042197">
    <property type="entry name" value="Apaf_helical"/>
</dbReference>
<dbReference type="InterPro" id="IPR036388">
    <property type="entry name" value="WH-like_DNA-bd_sf"/>
</dbReference>
<keyword evidence="4" id="KW-0963">Cytoplasm</keyword>
<dbReference type="CDD" id="cd14798">
    <property type="entry name" value="RX-CC_like"/>
    <property type="match status" value="1"/>
</dbReference>
<evidence type="ECO:0000256" key="9">
    <source>
        <dbReference type="ARBA" id="ARBA00022821"/>
    </source>
</evidence>
<evidence type="ECO:0000256" key="4">
    <source>
        <dbReference type="ARBA" id="ARBA00022490"/>
    </source>
</evidence>
<keyword evidence="15" id="KW-1185">Reference proteome</keyword>
<comment type="function">
    <text evidence="1">Confers resistance to late blight (Phytophthora infestans) races carrying the avirulence gene Avr1. Resistance proteins guard the plant against pathogens that contain an appropriate avirulence protein via an indirect interaction with this avirulence protein. That triggers a defense system including the hypersensitive response, which restricts the pathogen growth.</text>
</comment>
<dbReference type="InterPro" id="IPR058922">
    <property type="entry name" value="WHD_DRP"/>
</dbReference>
<dbReference type="InterPro" id="IPR032675">
    <property type="entry name" value="LRR_dom_sf"/>
</dbReference>
<evidence type="ECO:0000259" key="13">
    <source>
        <dbReference type="Pfam" id="PF23598"/>
    </source>
</evidence>
<accession>A0AAE1XMG7</accession>
<dbReference type="Pfam" id="PF00931">
    <property type="entry name" value="NB-ARC"/>
    <property type="match status" value="1"/>
</dbReference>
<evidence type="ECO:0000256" key="6">
    <source>
        <dbReference type="ARBA" id="ARBA00022667"/>
    </source>
</evidence>
<dbReference type="AlphaFoldDB" id="A0AAE1XMG7"/>
<dbReference type="Gene3D" id="1.20.5.4130">
    <property type="match status" value="1"/>
</dbReference>
<dbReference type="Gene3D" id="1.10.8.430">
    <property type="entry name" value="Helical domain of apoptotic protease-activating factors"/>
    <property type="match status" value="1"/>
</dbReference>
<keyword evidence="10" id="KW-0067">ATP-binding</keyword>
<proteinExistence type="inferred from homology"/>
<evidence type="ECO:0000313" key="15">
    <source>
        <dbReference type="Proteomes" id="UP001293254"/>
    </source>
</evidence>
<feature type="domain" description="Disease resistance R13L4/SHOC-2-like LRR" evidence="13">
    <location>
        <begin position="555"/>
        <end position="860"/>
    </location>
</feature>
<comment type="similarity">
    <text evidence="3">Belongs to the disease resistance NB-LRR family.</text>
</comment>
<dbReference type="GO" id="GO:0009626">
    <property type="term" value="P:plant-type hypersensitive response"/>
    <property type="evidence" value="ECO:0007669"/>
    <property type="project" value="UniProtKB-KW"/>
</dbReference>
<dbReference type="InterPro" id="IPR055414">
    <property type="entry name" value="LRR_R13L4/SHOC2-like"/>
</dbReference>
<comment type="subcellular location">
    <subcellularLocation>
        <location evidence="2">Cytoplasm</location>
    </subcellularLocation>
</comment>
<dbReference type="Pfam" id="PF23559">
    <property type="entry name" value="WHD_DRP"/>
    <property type="match status" value="1"/>
</dbReference>
<dbReference type="Gene3D" id="3.40.50.300">
    <property type="entry name" value="P-loop containing nucleotide triphosphate hydrolases"/>
    <property type="match status" value="1"/>
</dbReference>
<dbReference type="SUPFAM" id="SSF52540">
    <property type="entry name" value="P-loop containing nucleoside triphosphate hydrolases"/>
    <property type="match status" value="1"/>
</dbReference>
<name>A0AAE1XMG7_9LAMI</name>
<dbReference type="FunFam" id="3.40.50.300:FF:001091">
    <property type="entry name" value="Probable disease resistance protein At1g61300"/>
    <property type="match status" value="1"/>
</dbReference>
<protein>
    <submittedName>
        <fullName evidence="14">Late blight resistance proteinR1B-16</fullName>
    </submittedName>
</protein>
<dbReference type="GO" id="GO:0005524">
    <property type="term" value="F:ATP binding"/>
    <property type="evidence" value="ECO:0007669"/>
    <property type="project" value="UniProtKB-KW"/>
</dbReference>
<dbReference type="GO" id="GO:0005737">
    <property type="term" value="C:cytoplasm"/>
    <property type="evidence" value="ECO:0007669"/>
    <property type="project" value="UniProtKB-SubCell"/>
</dbReference>
<feature type="domain" description="Disease resistance protein winged helix" evidence="12">
    <location>
        <begin position="439"/>
        <end position="509"/>
    </location>
</feature>
<comment type="caution">
    <text evidence="14">The sequence shown here is derived from an EMBL/GenBank/DDBJ whole genome shotgun (WGS) entry which is preliminary data.</text>
</comment>
<keyword evidence="7" id="KW-0677">Repeat</keyword>
<dbReference type="Gene3D" id="3.80.10.10">
    <property type="entry name" value="Ribonuclease Inhibitor"/>
    <property type="match status" value="2"/>
</dbReference>
<evidence type="ECO:0000256" key="2">
    <source>
        <dbReference type="ARBA" id="ARBA00004496"/>
    </source>
</evidence>
<evidence type="ECO:0000259" key="12">
    <source>
        <dbReference type="Pfam" id="PF23559"/>
    </source>
</evidence>
<dbReference type="InterPro" id="IPR002182">
    <property type="entry name" value="NB-ARC"/>
</dbReference>
<dbReference type="Pfam" id="PF23598">
    <property type="entry name" value="LRR_14"/>
    <property type="match status" value="1"/>
</dbReference>
<evidence type="ECO:0000256" key="10">
    <source>
        <dbReference type="ARBA" id="ARBA00022840"/>
    </source>
</evidence>
<dbReference type="InterPro" id="IPR027417">
    <property type="entry name" value="P-loop_NTPase"/>
</dbReference>
<evidence type="ECO:0000256" key="5">
    <source>
        <dbReference type="ARBA" id="ARBA00022614"/>
    </source>
</evidence>
<dbReference type="Proteomes" id="UP001293254">
    <property type="component" value="Unassembled WGS sequence"/>
</dbReference>
<dbReference type="EMBL" id="JACGWO010000012">
    <property type="protein sequence ID" value="KAK4414149.1"/>
    <property type="molecule type" value="Genomic_DNA"/>
</dbReference>
<dbReference type="PANTHER" id="PTHR23155:SF1152">
    <property type="entry name" value="AAA+ ATPASE DOMAIN-CONTAINING PROTEIN"/>
    <property type="match status" value="1"/>
</dbReference>
<reference evidence="14" key="2">
    <citation type="journal article" date="2024" name="Plant">
        <title>Genomic evolution and insights into agronomic trait innovations of Sesamum species.</title>
        <authorList>
            <person name="Miao H."/>
            <person name="Wang L."/>
            <person name="Qu L."/>
            <person name="Liu H."/>
            <person name="Sun Y."/>
            <person name="Le M."/>
            <person name="Wang Q."/>
            <person name="Wei S."/>
            <person name="Zheng Y."/>
            <person name="Lin W."/>
            <person name="Duan Y."/>
            <person name="Cao H."/>
            <person name="Xiong S."/>
            <person name="Wang X."/>
            <person name="Wei L."/>
            <person name="Li C."/>
            <person name="Ma Q."/>
            <person name="Ju M."/>
            <person name="Zhao R."/>
            <person name="Li G."/>
            <person name="Mu C."/>
            <person name="Tian Q."/>
            <person name="Mei H."/>
            <person name="Zhang T."/>
            <person name="Gao T."/>
            <person name="Zhang H."/>
        </authorList>
    </citation>
    <scope>NUCLEOTIDE SEQUENCE</scope>
    <source>
        <strain evidence="14">3651</strain>
    </source>
</reference>
<gene>
    <name evidence="14" type="ORF">Salat_2827700</name>
</gene>
<keyword evidence="8" id="KW-0547">Nucleotide-binding</keyword>
<dbReference type="Gene3D" id="1.10.10.10">
    <property type="entry name" value="Winged helix-like DNA-binding domain superfamily/Winged helix DNA-binding domain"/>
    <property type="match status" value="1"/>
</dbReference>
<dbReference type="SUPFAM" id="SSF52058">
    <property type="entry name" value="L domain-like"/>
    <property type="match status" value="1"/>
</dbReference>
<keyword evidence="6" id="KW-0381">Hypersensitive response</keyword>
<organism evidence="14 15">
    <name type="scientific">Sesamum alatum</name>
    <dbReference type="NCBI Taxonomy" id="300844"/>
    <lineage>
        <taxon>Eukaryota</taxon>
        <taxon>Viridiplantae</taxon>
        <taxon>Streptophyta</taxon>
        <taxon>Embryophyta</taxon>
        <taxon>Tracheophyta</taxon>
        <taxon>Spermatophyta</taxon>
        <taxon>Magnoliopsida</taxon>
        <taxon>eudicotyledons</taxon>
        <taxon>Gunneridae</taxon>
        <taxon>Pentapetalae</taxon>
        <taxon>asterids</taxon>
        <taxon>lamiids</taxon>
        <taxon>Lamiales</taxon>
        <taxon>Pedaliaceae</taxon>
        <taxon>Sesamum</taxon>
    </lineage>
</organism>
<dbReference type="GO" id="GO:0043531">
    <property type="term" value="F:ADP binding"/>
    <property type="evidence" value="ECO:0007669"/>
    <property type="project" value="InterPro"/>
</dbReference>